<sequence length="65" mass="7620">MAYGPFCHRWQSDQRKRTLQNCVIHVNKSLNEILPLNARCGNKDVKKENQIPTSVYILHESQVLR</sequence>
<keyword evidence="2" id="KW-1185">Reference proteome</keyword>
<dbReference type="EMBL" id="JAEAOA010000845">
    <property type="protein sequence ID" value="KAK3591581.1"/>
    <property type="molecule type" value="Genomic_DNA"/>
</dbReference>
<proteinExistence type="predicted"/>
<gene>
    <name evidence="1" type="ORF">CHS0354_013746</name>
</gene>
<name>A0AAE0SH25_9BIVA</name>
<accession>A0AAE0SH25</accession>
<reference evidence="1" key="3">
    <citation type="submission" date="2023-05" db="EMBL/GenBank/DDBJ databases">
        <authorList>
            <person name="Smith C.H."/>
        </authorList>
    </citation>
    <scope>NUCLEOTIDE SEQUENCE</scope>
    <source>
        <strain evidence="1">CHS0354</strain>
        <tissue evidence="1">Mantle</tissue>
    </source>
</reference>
<evidence type="ECO:0000313" key="1">
    <source>
        <dbReference type="EMBL" id="KAK3591581.1"/>
    </source>
</evidence>
<dbReference type="Proteomes" id="UP001195483">
    <property type="component" value="Unassembled WGS sequence"/>
</dbReference>
<protein>
    <submittedName>
        <fullName evidence="1">Uncharacterized protein</fullName>
    </submittedName>
</protein>
<comment type="caution">
    <text evidence="1">The sequence shown here is derived from an EMBL/GenBank/DDBJ whole genome shotgun (WGS) entry which is preliminary data.</text>
</comment>
<organism evidence="1 2">
    <name type="scientific">Potamilus streckersoni</name>
    <dbReference type="NCBI Taxonomy" id="2493646"/>
    <lineage>
        <taxon>Eukaryota</taxon>
        <taxon>Metazoa</taxon>
        <taxon>Spiralia</taxon>
        <taxon>Lophotrochozoa</taxon>
        <taxon>Mollusca</taxon>
        <taxon>Bivalvia</taxon>
        <taxon>Autobranchia</taxon>
        <taxon>Heteroconchia</taxon>
        <taxon>Palaeoheterodonta</taxon>
        <taxon>Unionida</taxon>
        <taxon>Unionoidea</taxon>
        <taxon>Unionidae</taxon>
        <taxon>Ambleminae</taxon>
        <taxon>Lampsilini</taxon>
        <taxon>Potamilus</taxon>
    </lineage>
</organism>
<reference evidence="1" key="2">
    <citation type="journal article" date="2021" name="Genome Biol. Evol.">
        <title>Developing a high-quality reference genome for a parasitic bivalve with doubly uniparental inheritance (Bivalvia: Unionida).</title>
        <authorList>
            <person name="Smith C.H."/>
        </authorList>
    </citation>
    <scope>NUCLEOTIDE SEQUENCE</scope>
    <source>
        <strain evidence="1">CHS0354</strain>
        <tissue evidence="1">Mantle</tissue>
    </source>
</reference>
<evidence type="ECO:0000313" key="2">
    <source>
        <dbReference type="Proteomes" id="UP001195483"/>
    </source>
</evidence>
<reference evidence="1" key="1">
    <citation type="journal article" date="2021" name="Genome Biol. Evol.">
        <title>A High-Quality Reference Genome for a Parasitic Bivalve with Doubly Uniparental Inheritance (Bivalvia: Unionida).</title>
        <authorList>
            <person name="Smith C.H."/>
        </authorList>
    </citation>
    <scope>NUCLEOTIDE SEQUENCE</scope>
    <source>
        <strain evidence="1">CHS0354</strain>
    </source>
</reference>
<dbReference type="AlphaFoldDB" id="A0AAE0SH25"/>